<accession>A0A6J5NKE3</accession>
<evidence type="ECO:0000313" key="1">
    <source>
        <dbReference type="EMBL" id="CAB4159849.1"/>
    </source>
</evidence>
<reference evidence="1" key="1">
    <citation type="submission" date="2020-04" db="EMBL/GenBank/DDBJ databases">
        <authorList>
            <person name="Chiriac C."/>
            <person name="Salcher M."/>
            <person name="Ghai R."/>
            <person name="Kavagutti S V."/>
        </authorList>
    </citation>
    <scope>NUCLEOTIDE SEQUENCE</scope>
</reference>
<gene>
    <name evidence="1" type="ORF">UFOVP722_4</name>
</gene>
<name>A0A6J5NKE3_9CAUD</name>
<protein>
    <submittedName>
        <fullName evidence="1">Uncharacterized protein</fullName>
    </submittedName>
</protein>
<dbReference type="EMBL" id="LR796692">
    <property type="protein sequence ID" value="CAB4159849.1"/>
    <property type="molecule type" value="Genomic_DNA"/>
</dbReference>
<sequence length="414" mass="44691">MTVAYDPYPTVTFAGGTTYADNTISSISIRSGRNDVTTQPQPGFASISLWTDASDPLNVALSQSVSIAINKGTSGTQTIFTGIISDIDISLSAYGSDGSIAIYSITAVGALSQLNRHLVGAAGYAKEFDGTRMINILSEAFLQSWSDVGPLVTWNDLPTETTWASYDATNVDLVNNLTVNVDQPGVYELMAYSSGEDDAYTLAQQAANSGRGVLWEGGNGQLYYDDYASRATAIPLTLTADDILANGLRTAAQWGEIVNDVNVTYRAGTEVARDENSIIQYGQLSGTRSTILHNQSDALAQANDFLESRAYPRMYPETITIPLHSPTVSDATRDALAAVYNGLRVNTSALPAVFGTTFDGFVEGYTWNLTRYTAELALTCSAYSETYLSIIWDQIPPTTTWASYTPITQEWDDL</sequence>
<proteinExistence type="predicted"/>
<organism evidence="1">
    <name type="scientific">uncultured Caudovirales phage</name>
    <dbReference type="NCBI Taxonomy" id="2100421"/>
    <lineage>
        <taxon>Viruses</taxon>
        <taxon>Duplodnaviria</taxon>
        <taxon>Heunggongvirae</taxon>
        <taxon>Uroviricota</taxon>
        <taxon>Caudoviricetes</taxon>
        <taxon>Peduoviridae</taxon>
        <taxon>Maltschvirus</taxon>
        <taxon>Maltschvirus maltsch</taxon>
    </lineage>
</organism>